<dbReference type="RefSeq" id="WP_238462162.1">
    <property type="nucleotide sequence ID" value="NZ_JAKLJA010000002.1"/>
</dbReference>
<comment type="caution">
    <text evidence="2">The sequence shown here is derived from an EMBL/GenBank/DDBJ whole genome shotgun (WGS) entry which is preliminary data.</text>
</comment>
<feature type="transmembrane region" description="Helical" evidence="1">
    <location>
        <begin position="81"/>
        <end position="99"/>
    </location>
</feature>
<name>A0A9X1RJP5_9BURK</name>
<evidence type="ECO:0000256" key="1">
    <source>
        <dbReference type="SAM" id="Phobius"/>
    </source>
</evidence>
<keyword evidence="1" id="KW-1133">Transmembrane helix</keyword>
<evidence type="ECO:0000313" key="3">
    <source>
        <dbReference type="Proteomes" id="UP001139308"/>
    </source>
</evidence>
<gene>
    <name evidence="2" type="ORF">L5014_03205</name>
</gene>
<proteinExistence type="predicted"/>
<organism evidence="2 3">
    <name type="scientific">Paraburkholderia tagetis</name>
    <dbReference type="NCBI Taxonomy" id="2913261"/>
    <lineage>
        <taxon>Bacteria</taxon>
        <taxon>Pseudomonadati</taxon>
        <taxon>Pseudomonadota</taxon>
        <taxon>Betaproteobacteria</taxon>
        <taxon>Burkholderiales</taxon>
        <taxon>Burkholderiaceae</taxon>
        <taxon>Paraburkholderia</taxon>
    </lineage>
</organism>
<sequence length="318" mass="33157">MTSGFLLLGEFLSLVFLAGVAKAALITGAIYVLFPELGALAYDVFTRPGGVWARAPVMLAVTPVAAAVFGTAIARSMPYGLGAAALSIASAMLLIRILRSPIAPAISAGFLPLALGVTSWWYPVSIAAVTGLLGLQSLIYRRVFSTRLRSTPRHPGDSVDDELESSPRRYAWLPVFVGFLLLAYGIATVTGNRLILFPPLVVIAFEMFAHADVCPWAKRPISLPLTCTITAAVGVIAVLVLGIGPLSVTVALLAGIAALRAFSLHLPPALAIGLLPQVIPDPGWGFVIGVAAGTLVLTGTFLFARPLLLGRPDVANAG</sequence>
<dbReference type="AlphaFoldDB" id="A0A9X1RJP5"/>
<keyword evidence="1" id="KW-0812">Transmembrane</keyword>
<feature type="transmembrane region" description="Helical" evidence="1">
    <location>
        <begin position="119"/>
        <end position="140"/>
    </location>
</feature>
<feature type="transmembrane region" description="Helical" evidence="1">
    <location>
        <begin position="229"/>
        <end position="262"/>
    </location>
</feature>
<dbReference type="EMBL" id="JAKLJA010000002">
    <property type="protein sequence ID" value="MCG5072375.1"/>
    <property type="molecule type" value="Genomic_DNA"/>
</dbReference>
<reference evidence="2" key="1">
    <citation type="submission" date="2022-01" db="EMBL/GenBank/DDBJ databases">
        <title>Genome sequence and assembly of Parabukholderia sp. RG36.</title>
        <authorList>
            <person name="Chhetri G."/>
        </authorList>
    </citation>
    <scope>NUCLEOTIDE SEQUENCE</scope>
    <source>
        <strain evidence="2">RG36</strain>
    </source>
</reference>
<protein>
    <submittedName>
        <fullName evidence="2">HPP family protein</fullName>
    </submittedName>
</protein>
<feature type="transmembrane region" description="Helical" evidence="1">
    <location>
        <begin position="54"/>
        <end position="74"/>
    </location>
</feature>
<dbReference type="Proteomes" id="UP001139308">
    <property type="component" value="Unassembled WGS sequence"/>
</dbReference>
<evidence type="ECO:0000313" key="2">
    <source>
        <dbReference type="EMBL" id="MCG5072375.1"/>
    </source>
</evidence>
<feature type="transmembrane region" description="Helical" evidence="1">
    <location>
        <begin position="170"/>
        <end position="189"/>
    </location>
</feature>
<keyword evidence="1" id="KW-0472">Membrane</keyword>
<feature type="transmembrane region" description="Helical" evidence="1">
    <location>
        <begin position="282"/>
        <end position="304"/>
    </location>
</feature>
<keyword evidence="3" id="KW-1185">Reference proteome</keyword>
<accession>A0A9X1RJP5</accession>
<feature type="transmembrane region" description="Helical" evidence="1">
    <location>
        <begin position="12"/>
        <end position="34"/>
    </location>
</feature>